<organism evidence="2 4">
    <name type="scientific">Adineta ricciae</name>
    <name type="common">Rotifer</name>
    <dbReference type="NCBI Taxonomy" id="249248"/>
    <lineage>
        <taxon>Eukaryota</taxon>
        <taxon>Metazoa</taxon>
        <taxon>Spiralia</taxon>
        <taxon>Gnathifera</taxon>
        <taxon>Rotifera</taxon>
        <taxon>Eurotatoria</taxon>
        <taxon>Bdelloidea</taxon>
        <taxon>Adinetida</taxon>
        <taxon>Adinetidae</taxon>
        <taxon>Adineta</taxon>
    </lineage>
</organism>
<evidence type="ECO:0000256" key="1">
    <source>
        <dbReference type="SAM" id="Phobius"/>
    </source>
</evidence>
<keyword evidence="4" id="KW-1185">Reference proteome</keyword>
<reference evidence="2" key="1">
    <citation type="submission" date="2021-02" db="EMBL/GenBank/DDBJ databases">
        <authorList>
            <person name="Nowell W R."/>
        </authorList>
    </citation>
    <scope>NUCLEOTIDE SEQUENCE</scope>
</reference>
<dbReference type="Proteomes" id="UP000663852">
    <property type="component" value="Unassembled WGS sequence"/>
</dbReference>
<dbReference type="Proteomes" id="UP000663828">
    <property type="component" value="Unassembled WGS sequence"/>
</dbReference>
<comment type="caution">
    <text evidence="2">The sequence shown here is derived from an EMBL/GenBank/DDBJ whole genome shotgun (WGS) entry which is preliminary data.</text>
</comment>
<proteinExistence type="predicted"/>
<feature type="transmembrane region" description="Helical" evidence="1">
    <location>
        <begin position="43"/>
        <end position="64"/>
    </location>
</feature>
<evidence type="ECO:0000313" key="2">
    <source>
        <dbReference type="EMBL" id="CAF1125069.1"/>
    </source>
</evidence>
<sequence>MSFNSNKIGVCATTSNNSKQDKALTIESRILSERNRKSKIIRLLLAIITSILLMGGITIPLLIIRKLKLDPSTLLPLTNLTTINNARRGRLAQPSTECIY</sequence>
<dbReference type="EMBL" id="CAJNOR010001341">
    <property type="protein sequence ID" value="CAF1125069.1"/>
    <property type="molecule type" value="Genomic_DNA"/>
</dbReference>
<keyword evidence="1" id="KW-0812">Transmembrane</keyword>
<protein>
    <submittedName>
        <fullName evidence="2">Uncharacterized protein</fullName>
    </submittedName>
</protein>
<keyword evidence="1" id="KW-1133">Transmembrane helix</keyword>
<dbReference type="AlphaFoldDB" id="A0A814QUI8"/>
<evidence type="ECO:0000313" key="4">
    <source>
        <dbReference type="Proteomes" id="UP000663828"/>
    </source>
</evidence>
<gene>
    <name evidence="3" type="ORF">EDS130_LOCUS29958</name>
    <name evidence="2" type="ORF">XAT740_LOCUS19593</name>
</gene>
<accession>A0A814QUI8</accession>
<name>A0A814QUI8_ADIRI</name>
<keyword evidence="1" id="KW-0472">Membrane</keyword>
<evidence type="ECO:0000313" key="3">
    <source>
        <dbReference type="EMBL" id="CAF1288578.1"/>
    </source>
</evidence>
<dbReference type="EMBL" id="CAJNOJ010000206">
    <property type="protein sequence ID" value="CAF1288578.1"/>
    <property type="molecule type" value="Genomic_DNA"/>
</dbReference>